<dbReference type="STRING" id="6210.W6U829"/>
<protein>
    <submittedName>
        <fullName evidence="4">Ankyrin repeat and KH domain-containing protein mask</fullName>
    </submittedName>
</protein>
<gene>
    <name evidence="4" type="ORF">EGR_07781</name>
</gene>
<dbReference type="PROSITE" id="PS50297">
    <property type="entry name" value="ANK_REP_REGION"/>
    <property type="match status" value="4"/>
</dbReference>
<dbReference type="GO" id="GO:0045087">
    <property type="term" value="P:innate immune response"/>
    <property type="evidence" value="ECO:0007669"/>
    <property type="project" value="TreeGrafter"/>
</dbReference>
<dbReference type="Proteomes" id="UP000019149">
    <property type="component" value="Unassembled WGS sequence"/>
</dbReference>
<dbReference type="OMA" id="MNATPLM"/>
<dbReference type="InterPro" id="IPR002110">
    <property type="entry name" value="Ankyrin_rpt"/>
</dbReference>
<feature type="repeat" description="ANK" evidence="3">
    <location>
        <begin position="186"/>
        <end position="218"/>
    </location>
</feature>
<feature type="repeat" description="ANK" evidence="3">
    <location>
        <begin position="252"/>
        <end position="284"/>
    </location>
</feature>
<dbReference type="GeneID" id="36343496"/>
<dbReference type="PRINTS" id="PR01415">
    <property type="entry name" value="ANKYRIN"/>
</dbReference>
<keyword evidence="1" id="KW-0677">Repeat</keyword>
<dbReference type="Gene3D" id="1.25.40.20">
    <property type="entry name" value="Ankyrin repeat-containing domain"/>
    <property type="match status" value="2"/>
</dbReference>
<dbReference type="PANTHER" id="PTHR23206">
    <property type="entry name" value="MASK PROTEIN"/>
    <property type="match status" value="1"/>
</dbReference>
<evidence type="ECO:0000256" key="2">
    <source>
        <dbReference type="ARBA" id="ARBA00023043"/>
    </source>
</evidence>
<feature type="repeat" description="ANK" evidence="3">
    <location>
        <begin position="86"/>
        <end position="118"/>
    </location>
</feature>
<dbReference type="KEGG" id="egl:EGR_07781"/>
<dbReference type="PROSITE" id="PS50088">
    <property type="entry name" value="ANK_REPEAT"/>
    <property type="match status" value="5"/>
</dbReference>
<evidence type="ECO:0000256" key="1">
    <source>
        <dbReference type="ARBA" id="ARBA00022737"/>
    </source>
</evidence>
<evidence type="ECO:0000256" key="3">
    <source>
        <dbReference type="PROSITE-ProRule" id="PRU00023"/>
    </source>
</evidence>
<sequence>MSPSRRSLTIDDDECQKSSYQSALTDAILFDDPDTLESLFQLGVDPNTTVCEGGELPLIVAAMHGSVQAVYTILNYGASLTAADRYGNTALHWAAVAGSIYCAHILLQHGIDINRLNYMNATPLMNAISFQNIDVAIYLLWNGASTTPELNVYEESALTCASSTGDVAIVELILAVEVPVEHRIRDLYASLGQAAVGGHMEVVQFLLDNGAPVDLPNTTIESPLNLAICGGDESIVRLLLSRGANTETVNRYGYTPLMEAAIRRNVNAVTALLSAGANITTVSEKTRETAYALAEEQGYFEICDILMESLDVKNL</sequence>
<dbReference type="InterPro" id="IPR051631">
    <property type="entry name" value="Ankyrin-KH/SAM_domain"/>
</dbReference>
<keyword evidence="2 3" id="KW-0040">ANK repeat</keyword>
<keyword evidence="5" id="KW-1185">Reference proteome</keyword>
<dbReference type="AlphaFoldDB" id="W6U829"/>
<dbReference type="CTD" id="36343496"/>
<dbReference type="Pfam" id="PF12796">
    <property type="entry name" value="Ank_2"/>
    <property type="match status" value="2"/>
</dbReference>
<dbReference type="SMART" id="SM00248">
    <property type="entry name" value="ANK"/>
    <property type="match status" value="9"/>
</dbReference>
<accession>W6U829</accession>
<dbReference type="PANTHER" id="PTHR23206:SF8">
    <property type="entry name" value="ANKYRIN REPEAT AND KH DOMAIN-CONTAINING 1"/>
    <property type="match status" value="1"/>
</dbReference>
<evidence type="ECO:0000313" key="5">
    <source>
        <dbReference type="Proteomes" id="UP000019149"/>
    </source>
</evidence>
<evidence type="ECO:0000313" key="4">
    <source>
        <dbReference type="EMBL" id="EUB57388.1"/>
    </source>
</evidence>
<comment type="caution">
    <text evidence="4">The sequence shown here is derived from an EMBL/GenBank/DDBJ whole genome shotgun (WGS) entry which is preliminary data.</text>
</comment>
<feature type="repeat" description="ANK" evidence="3">
    <location>
        <begin position="53"/>
        <end position="85"/>
    </location>
</feature>
<feature type="repeat" description="ANK" evidence="3">
    <location>
        <begin position="219"/>
        <end position="251"/>
    </location>
</feature>
<dbReference type="GO" id="GO:0005737">
    <property type="term" value="C:cytoplasm"/>
    <property type="evidence" value="ECO:0007669"/>
    <property type="project" value="TreeGrafter"/>
</dbReference>
<dbReference type="InterPro" id="IPR036770">
    <property type="entry name" value="Ankyrin_rpt-contain_sf"/>
</dbReference>
<organism evidence="4 5">
    <name type="scientific">Echinococcus granulosus</name>
    <name type="common">Hydatid tapeworm</name>
    <dbReference type="NCBI Taxonomy" id="6210"/>
    <lineage>
        <taxon>Eukaryota</taxon>
        <taxon>Metazoa</taxon>
        <taxon>Spiralia</taxon>
        <taxon>Lophotrochozoa</taxon>
        <taxon>Platyhelminthes</taxon>
        <taxon>Cestoda</taxon>
        <taxon>Eucestoda</taxon>
        <taxon>Cyclophyllidea</taxon>
        <taxon>Taeniidae</taxon>
        <taxon>Echinococcus</taxon>
        <taxon>Echinococcus granulosus group</taxon>
    </lineage>
</organism>
<proteinExistence type="predicted"/>
<name>W6U829_ECHGR</name>
<dbReference type="EMBL" id="APAU02000086">
    <property type="protein sequence ID" value="EUB57388.1"/>
    <property type="molecule type" value="Genomic_DNA"/>
</dbReference>
<reference evidence="4 5" key="1">
    <citation type="journal article" date="2013" name="Nat. Genet.">
        <title>The genome of the hydatid tapeworm Echinococcus granulosus.</title>
        <authorList>
            <person name="Zheng H."/>
            <person name="Zhang W."/>
            <person name="Zhang L."/>
            <person name="Zhang Z."/>
            <person name="Li J."/>
            <person name="Lu G."/>
            <person name="Zhu Y."/>
            <person name="Wang Y."/>
            <person name="Huang Y."/>
            <person name="Liu J."/>
            <person name="Kang H."/>
            <person name="Chen J."/>
            <person name="Wang L."/>
            <person name="Chen A."/>
            <person name="Yu S."/>
            <person name="Gao Z."/>
            <person name="Jin L."/>
            <person name="Gu W."/>
            <person name="Wang Z."/>
            <person name="Zhao L."/>
            <person name="Shi B."/>
            <person name="Wen H."/>
            <person name="Lin R."/>
            <person name="Jones M.K."/>
            <person name="Brejova B."/>
            <person name="Vinar T."/>
            <person name="Zhao G."/>
            <person name="McManus D.P."/>
            <person name="Chen Z."/>
            <person name="Zhou Y."/>
            <person name="Wang S."/>
        </authorList>
    </citation>
    <scope>NUCLEOTIDE SEQUENCE [LARGE SCALE GENOMIC DNA]</scope>
</reference>
<dbReference type="SUPFAM" id="SSF48403">
    <property type="entry name" value="Ankyrin repeat"/>
    <property type="match status" value="1"/>
</dbReference>
<dbReference type="OrthoDB" id="7464126at2759"/>
<dbReference type="RefSeq" id="XP_024348584.1">
    <property type="nucleotide sequence ID" value="XM_024497030.1"/>
</dbReference>